<organism evidence="1 2">
    <name type="scientific">Clitoria ternatea</name>
    <name type="common">Butterfly pea</name>
    <dbReference type="NCBI Taxonomy" id="43366"/>
    <lineage>
        <taxon>Eukaryota</taxon>
        <taxon>Viridiplantae</taxon>
        <taxon>Streptophyta</taxon>
        <taxon>Embryophyta</taxon>
        <taxon>Tracheophyta</taxon>
        <taxon>Spermatophyta</taxon>
        <taxon>Magnoliopsida</taxon>
        <taxon>eudicotyledons</taxon>
        <taxon>Gunneridae</taxon>
        <taxon>Pentapetalae</taxon>
        <taxon>rosids</taxon>
        <taxon>fabids</taxon>
        <taxon>Fabales</taxon>
        <taxon>Fabaceae</taxon>
        <taxon>Papilionoideae</taxon>
        <taxon>50 kb inversion clade</taxon>
        <taxon>NPAAA clade</taxon>
        <taxon>indigoferoid/millettioid clade</taxon>
        <taxon>Phaseoleae</taxon>
        <taxon>Clitoria</taxon>
    </lineage>
</organism>
<comment type="caution">
    <text evidence="1">The sequence shown here is derived from an EMBL/GenBank/DDBJ whole genome shotgun (WGS) entry which is preliminary data.</text>
</comment>
<accession>A0AAN9F744</accession>
<proteinExistence type="predicted"/>
<reference evidence="1 2" key="1">
    <citation type="submission" date="2024-01" db="EMBL/GenBank/DDBJ databases">
        <title>The genomes of 5 underutilized Papilionoideae crops provide insights into root nodulation and disease resistance.</title>
        <authorList>
            <person name="Yuan L."/>
        </authorList>
    </citation>
    <scope>NUCLEOTIDE SEQUENCE [LARGE SCALE GENOMIC DNA]</scope>
    <source>
        <strain evidence="1">LY-2023</strain>
        <tissue evidence="1">Leaf</tissue>
    </source>
</reference>
<dbReference type="EMBL" id="JAYKXN010000007">
    <property type="protein sequence ID" value="KAK7271067.1"/>
    <property type="molecule type" value="Genomic_DNA"/>
</dbReference>
<evidence type="ECO:0000313" key="1">
    <source>
        <dbReference type="EMBL" id="KAK7271067.1"/>
    </source>
</evidence>
<gene>
    <name evidence="1" type="ORF">RJT34_26667</name>
</gene>
<protein>
    <submittedName>
        <fullName evidence="1">Uncharacterized protein</fullName>
    </submittedName>
</protein>
<sequence>MLSTIDTTGCLLDFSYQPRFLQKLTAGIQFSDSHLVHDISFVGPVNLRIAACVAQVGVANGWGSPHKPVVM</sequence>
<dbReference type="Proteomes" id="UP001359559">
    <property type="component" value="Unassembled WGS sequence"/>
</dbReference>
<evidence type="ECO:0000313" key="2">
    <source>
        <dbReference type="Proteomes" id="UP001359559"/>
    </source>
</evidence>
<dbReference type="AlphaFoldDB" id="A0AAN9F744"/>
<name>A0AAN9F744_CLITE</name>
<keyword evidence="2" id="KW-1185">Reference proteome</keyword>